<dbReference type="KEGG" id="aplt:ANPL_02040"/>
<evidence type="ECO:0000313" key="7">
    <source>
        <dbReference type="Proteomes" id="UP000500930"/>
    </source>
</evidence>
<keyword evidence="3 4" id="KW-0664">Pyridoxine biosynthesis</keyword>
<dbReference type="Pfam" id="PF03740">
    <property type="entry name" value="PdxJ"/>
    <property type="match status" value="1"/>
</dbReference>
<feature type="binding site" evidence="4">
    <location>
        <position position="99"/>
    </location>
    <ligand>
        <name>1-deoxy-D-xylulose 5-phosphate</name>
        <dbReference type="ChEBI" id="CHEBI:57792"/>
    </ligand>
</feature>
<feature type="active site" description="Proton acceptor" evidence="4">
    <location>
        <position position="42"/>
    </location>
</feature>
<evidence type="ECO:0000256" key="1">
    <source>
        <dbReference type="ARBA" id="ARBA00022490"/>
    </source>
</evidence>
<comment type="pathway">
    <text evidence="4">Cofactor biosynthesis; pyridoxine 5'-phosphate biosynthesis; pyridoxine 5'-phosphate from D-erythrose 4-phosphate: step 5/5.</text>
</comment>
<accession>A0A858PYM8</accession>
<feature type="binding site" evidence="4">
    <location>
        <position position="44"/>
    </location>
    <ligand>
        <name>1-deoxy-D-xylulose 5-phosphate</name>
        <dbReference type="ChEBI" id="CHEBI:57792"/>
    </ligand>
</feature>
<dbReference type="UniPathway" id="UPA00244">
    <property type="reaction ID" value="UER00313"/>
</dbReference>
<comment type="subcellular location">
    <subcellularLocation>
        <location evidence="4">Cytoplasm</location>
    </subcellularLocation>
</comment>
<dbReference type="EMBL" id="CP046391">
    <property type="protein sequence ID" value="QJC27670.1"/>
    <property type="molecule type" value="Genomic_DNA"/>
</dbReference>
<evidence type="ECO:0000256" key="5">
    <source>
        <dbReference type="NCBIfam" id="TIGR00559"/>
    </source>
</evidence>
<dbReference type="PANTHER" id="PTHR30456:SF0">
    <property type="entry name" value="PYRIDOXINE 5'-PHOSPHATE SYNTHASE"/>
    <property type="match status" value="1"/>
</dbReference>
<dbReference type="GO" id="GO:0005829">
    <property type="term" value="C:cytosol"/>
    <property type="evidence" value="ECO:0007669"/>
    <property type="project" value="TreeGrafter"/>
</dbReference>
<feature type="binding site" evidence="4">
    <location>
        <begin position="208"/>
        <end position="209"/>
    </location>
    <ligand>
        <name>3-amino-2-oxopropyl phosphate</name>
        <dbReference type="ChEBI" id="CHEBI:57279"/>
    </ligand>
</feature>
<dbReference type="InterPro" id="IPR013785">
    <property type="entry name" value="Aldolase_TIM"/>
</dbReference>
<dbReference type="InterPro" id="IPR004569">
    <property type="entry name" value="PyrdxlP_synth_PdxJ"/>
</dbReference>
<dbReference type="GO" id="GO:0033856">
    <property type="term" value="F:pyridoxine 5'-phosphate synthase activity"/>
    <property type="evidence" value="ECO:0007669"/>
    <property type="project" value="UniProtKB-UniRule"/>
</dbReference>
<dbReference type="Gene3D" id="3.20.20.70">
    <property type="entry name" value="Aldolase class I"/>
    <property type="match status" value="1"/>
</dbReference>
<organism evidence="6 7">
    <name type="scientific">Anaplasma platys</name>
    <dbReference type="NCBI Taxonomy" id="949"/>
    <lineage>
        <taxon>Bacteria</taxon>
        <taxon>Pseudomonadati</taxon>
        <taxon>Pseudomonadota</taxon>
        <taxon>Alphaproteobacteria</taxon>
        <taxon>Rickettsiales</taxon>
        <taxon>Anaplasmataceae</taxon>
        <taxon>Anaplasma</taxon>
    </lineage>
</organism>
<evidence type="ECO:0000256" key="2">
    <source>
        <dbReference type="ARBA" id="ARBA00022679"/>
    </source>
</evidence>
<feature type="active site" description="Proton donor" evidence="4">
    <location>
        <position position="186"/>
    </location>
</feature>
<reference evidence="6 7" key="1">
    <citation type="journal article" date="2020" name="Pathogens">
        <title>First Whole Genome Sequence of Anaplasma platys, an Obligate Intracellular Rickettsial Pathogen of Dogs.</title>
        <authorList>
            <person name="Llanes A."/>
            <person name="Rajeev S."/>
        </authorList>
    </citation>
    <scope>NUCLEOTIDE SEQUENCE [LARGE SCALE GENOMIC DNA]</scope>
    <source>
        <strain evidence="6 7">S3</strain>
    </source>
</reference>
<comment type="catalytic activity">
    <reaction evidence="4">
        <text>3-amino-2-oxopropyl phosphate + 1-deoxy-D-xylulose 5-phosphate = pyridoxine 5'-phosphate + phosphate + 2 H2O + H(+)</text>
        <dbReference type="Rhea" id="RHEA:15265"/>
        <dbReference type="ChEBI" id="CHEBI:15377"/>
        <dbReference type="ChEBI" id="CHEBI:15378"/>
        <dbReference type="ChEBI" id="CHEBI:43474"/>
        <dbReference type="ChEBI" id="CHEBI:57279"/>
        <dbReference type="ChEBI" id="CHEBI:57792"/>
        <dbReference type="ChEBI" id="CHEBI:58589"/>
        <dbReference type="EC" id="2.6.99.2"/>
    </reaction>
</comment>
<feature type="binding site" evidence="4">
    <location>
        <position position="49"/>
    </location>
    <ligand>
        <name>1-deoxy-D-xylulose 5-phosphate</name>
        <dbReference type="ChEBI" id="CHEBI:57792"/>
    </ligand>
</feature>
<dbReference type="GO" id="GO:0008615">
    <property type="term" value="P:pyridoxine biosynthetic process"/>
    <property type="evidence" value="ECO:0007669"/>
    <property type="project" value="UniProtKB-UniRule"/>
</dbReference>
<dbReference type="SUPFAM" id="SSF63892">
    <property type="entry name" value="Pyridoxine 5'-phosphate synthase"/>
    <property type="match status" value="1"/>
</dbReference>
<name>A0A858PYM8_9RICK</name>
<dbReference type="PANTHER" id="PTHR30456">
    <property type="entry name" value="PYRIDOXINE 5'-PHOSPHATE SYNTHASE"/>
    <property type="match status" value="1"/>
</dbReference>
<feature type="active site" description="Proton acceptor" evidence="4">
    <location>
        <position position="69"/>
    </location>
</feature>
<dbReference type="RefSeq" id="WP_169193300.1">
    <property type="nucleotide sequence ID" value="NZ_CP046391.1"/>
</dbReference>
<feature type="binding site" evidence="4">
    <location>
        <position position="187"/>
    </location>
    <ligand>
        <name>3-amino-2-oxopropyl phosphate</name>
        <dbReference type="ChEBI" id="CHEBI:57279"/>
    </ligand>
</feature>
<proteinExistence type="inferred from homology"/>
<keyword evidence="1 4" id="KW-0963">Cytoplasm</keyword>
<dbReference type="NCBIfam" id="TIGR00559">
    <property type="entry name" value="pdxJ"/>
    <property type="match status" value="1"/>
</dbReference>
<keyword evidence="7" id="KW-1185">Reference proteome</keyword>
<evidence type="ECO:0000256" key="4">
    <source>
        <dbReference type="HAMAP-Rule" id="MF_00279"/>
    </source>
</evidence>
<feature type="binding site" evidence="4">
    <location>
        <begin position="8"/>
        <end position="9"/>
    </location>
    <ligand>
        <name>1-deoxy-D-xylulose 5-phosphate</name>
        <dbReference type="ChEBI" id="CHEBI:57792"/>
    </ligand>
</feature>
<sequence length="235" mass="25159">MKLGVNVDHVATLRNLRGTAYPCILSAARTAMQAGAAFITVHLREDRRHVRDADLAVLTHDPGLPINLEMAATEEMAGIALAYRPPTVCLVPEKRNEVTTESGLDVVTQSEELQAYIAKLHAAGIRVTLFVEPLEEQIVKAAELKADTVELHVGEYCRTRSAAALKQITTAAATATRRGIECHAGHGIDQEAAKALASVPGVSALNVGHFVICDAIQNGLAEAVSKMINIIQQSR</sequence>
<feature type="binding site" evidence="4">
    <location>
        <position position="17"/>
    </location>
    <ligand>
        <name>3-amino-2-oxopropyl phosphate</name>
        <dbReference type="ChEBI" id="CHEBI:57279"/>
    </ligand>
</feature>
<protein>
    <recommendedName>
        <fullName evidence="4 5">Pyridoxine 5'-phosphate synthase</fullName>
        <shortName evidence="4">PNP synthase</shortName>
        <ecNumber evidence="4 5">2.6.99.2</ecNumber>
    </recommendedName>
</protein>
<evidence type="ECO:0000313" key="6">
    <source>
        <dbReference type="EMBL" id="QJC27670.1"/>
    </source>
</evidence>
<keyword evidence="2 4" id="KW-0808">Transferase</keyword>
<feature type="site" description="Transition state stabilizer" evidence="4">
    <location>
        <position position="150"/>
    </location>
</feature>
<comment type="function">
    <text evidence="4">Catalyzes the complicated ring closure reaction between the two acyclic compounds 1-deoxy-D-xylulose-5-phosphate (DXP) and 3-amino-2-oxopropyl phosphate (1-amino-acetone-3-phosphate or AAP) to form pyridoxine 5'-phosphate (PNP) and inorganic phosphate.</text>
</comment>
<dbReference type="HAMAP" id="MF_00279">
    <property type="entry name" value="PdxJ"/>
    <property type="match status" value="1"/>
</dbReference>
<comment type="similarity">
    <text evidence="4">Belongs to the PNP synthase family.</text>
</comment>
<dbReference type="InterPro" id="IPR036130">
    <property type="entry name" value="Pyridoxine-5'_phos_synth"/>
</dbReference>
<comment type="subunit">
    <text evidence="4">Homooctamer; tetramer of dimers.</text>
</comment>
<dbReference type="Proteomes" id="UP000500930">
    <property type="component" value="Chromosome"/>
</dbReference>
<gene>
    <name evidence="4 6" type="primary">pdxJ</name>
    <name evidence="6" type="ORF">ANPL_02040</name>
</gene>
<dbReference type="EC" id="2.6.99.2" evidence="4 5"/>
<dbReference type="NCBIfam" id="NF003627">
    <property type="entry name" value="PRK05265.1-5"/>
    <property type="match status" value="1"/>
</dbReference>
<evidence type="ECO:0000256" key="3">
    <source>
        <dbReference type="ARBA" id="ARBA00023096"/>
    </source>
</evidence>
<dbReference type="NCBIfam" id="NF003625">
    <property type="entry name" value="PRK05265.1-3"/>
    <property type="match status" value="1"/>
</dbReference>
<dbReference type="AlphaFoldDB" id="A0A858PYM8"/>
<feature type="binding site" evidence="4">
    <location>
        <position position="6"/>
    </location>
    <ligand>
        <name>3-amino-2-oxopropyl phosphate</name>
        <dbReference type="ChEBI" id="CHEBI:57279"/>
    </ligand>
</feature>